<sequence length="279" mass="29752">MRSDSLSSFFCFILQSSAAASGGSSPGDRRESGGGGRGQPVRRNPTGRPPLPPTAASFASTSSTSRSRSRSPPAPPSPTSSPSFRGSAGSSSSQGEGPSGGGGGDEEMRLPFGPTFRAPIPSIDTTVLRLGRGTLYIRGAMRTFGDADAQIRMMRRQRAALTGAGAPGRGGAGERDEGDDGDGRGGGPPLPRRPSLRDRLALMRRINELAVERGDAGRALETFMITQGRDLVRLQDALDTRDLPEEVRRAAYREGVRAADYMHRARDRIERSRQTDRRV</sequence>
<comment type="caution">
    <text evidence="3">The sequence shown here is derived from an EMBL/GenBank/DDBJ whole genome shotgun (WGS) entry which is preliminary data.</text>
</comment>
<dbReference type="EMBL" id="MIGC01004297">
    <property type="protein sequence ID" value="PHJ18250.1"/>
    <property type="molecule type" value="Genomic_DNA"/>
</dbReference>
<feature type="compositionally biased region" description="Low complexity" evidence="1">
    <location>
        <begin position="54"/>
        <end position="66"/>
    </location>
</feature>
<keyword evidence="2" id="KW-0732">Signal</keyword>
<proteinExistence type="predicted"/>
<organism evidence="3 4">
    <name type="scientific">Cystoisospora suis</name>
    <dbReference type="NCBI Taxonomy" id="483139"/>
    <lineage>
        <taxon>Eukaryota</taxon>
        <taxon>Sar</taxon>
        <taxon>Alveolata</taxon>
        <taxon>Apicomplexa</taxon>
        <taxon>Conoidasida</taxon>
        <taxon>Coccidia</taxon>
        <taxon>Eucoccidiorida</taxon>
        <taxon>Eimeriorina</taxon>
        <taxon>Sarcocystidae</taxon>
        <taxon>Cystoisospora</taxon>
    </lineage>
</organism>
<dbReference type="RefSeq" id="XP_067919958.1">
    <property type="nucleotide sequence ID" value="XM_068068065.1"/>
</dbReference>
<feature type="compositionally biased region" description="Low complexity" evidence="1">
    <location>
        <begin position="80"/>
        <end position="96"/>
    </location>
</feature>
<reference evidence="3 4" key="1">
    <citation type="journal article" date="2017" name="Int. J. Parasitol.">
        <title>The genome of the protozoan parasite Cystoisospora suis and a reverse vaccinology approach to identify vaccine candidates.</title>
        <authorList>
            <person name="Palmieri N."/>
            <person name="Shrestha A."/>
            <person name="Ruttkowski B."/>
            <person name="Beck T."/>
            <person name="Vogl C."/>
            <person name="Tomley F."/>
            <person name="Blake D.P."/>
            <person name="Joachim A."/>
        </authorList>
    </citation>
    <scope>NUCLEOTIDE SEQUENCE [LARGE SCALE GENOMIC DNA]</scope>
    <source>
        <strain evidence="3 4">Wien I</strain>
    </source>
</reference>
<accession>A0A2C6KBP8</accession>
<feature type="region of interest" description="Disordered" evidence="1">
    <location>
        <begin position="17"/>
        <end position="120"/>
    </location>
</feature>
<dbReference type="AlphaFoldDB" id="A0A2C6KBP8"/>
<name>A0A2C6KBP8_9APIC</name>
<feature type="region of interest" description="Disordered" evidence="1">
    <location>
        <begin position="161"/>
        <end position="197"/>
    </location>
</feature>
<gene>
    <name evidence="3" type="ORF">CSUI_007922</name>
</gene>
<evidence type="ECO:0000313" key="4">
    <source>
        <dbReference type="Proteomes" id="UP000221165"/>
    </source>
</evidence>
<evidence type="ECO:0000256" key="2">
    <source>
        <dbReference type="SAM" id="SignalP"/>
    </source>
</evidence>
<feature type="chain" id="PRO_5013152248" evidence="2">
    <location>
        <begin position="20"/>
        <end position="279"/>
    </location>
</feature>
<evidence type="ECO:0000256" key="1">
    <source>
        <dbReference type="SAM" id="MobiDB-lite"/>
    </source>
</evidence>
<dbReference type="GeneID" id="94431276"/>
<dbReference type="Proteomes" id="UP000221165">
    <property type="component" value="Unassembled WGS sequence"/>
</dbReference>
<feature type="signal peptide" evidence="2">
    <location>
        <begin position="1"/>
        <end position="19"/>
    </location>
</feature>
<protein>
    <submittedName>
        <fullName evidence="3">Uncharacterized protein</fullName>
    </submittedName>
</protein>
<evidence type="ECO:0000313" key="3">
    <source>
        <dbReference type="EMBL" id="PHJ18250.1"/>
    </source>
</evidence>
<dbReference type="VEuPathDB" id="ToxoDB:CSUI_007922"/>
<keyword evidence="4" id="KW-1185">Reference proteome</keyword>